<gene>
    <name evidence="4 6" type="primary">purN</name>
    <name evidence="6" type="ORF">Q31a_03100</name>
</gene>
<dbReference type="UniPathway" id="UPA00074">
    <property type="reaction ID" value="UER00126"/>
</dbReference>
<comment type="similarity">
    <text evidence="4">Belongs to the GART family.</text>
</comment>
<evidence type="ECO:0000259" key="5">
    <source>
        <dbReference type="Pfam" id="PF00551"/>
    </source>
</evidence>
<accession>A0A518G0A4</accession>
<dbReference type="Proteomes" id="UP000318017">
    <property type="component" value="Chromosome"/>
</dbReference>
<proteinExistence type="inferred from homology"/>
<dbReference type="GO" id="GO:0006189">
    <property type="term" value="P:'de novo' IMP biosynthetic process"/>
    <property type="evidence" value="ECO:0007669"/>
    <property type="project" value="UniProtKB-UniRule"/>
</dbReference>
<comment type="pathway">
    <text evidence="1 4">Purine metabolism; IMP biosynthesis via de novo pathway; N(2)-formyl-N(1)-(5-phospho-D-ribosyl)glycinamide from N(1)-(5-phospho-D-ribosyl)glycinamide (10-formyl THF route): step 1/1.</text>
</comment>
<evidence type="ECO:0000313" key="6">
    <source>
        <dbReference type="EMBL" id="QDV22031.1"/>
    </source>
</evidence>
<name>A0A518G0A4_9BACT</name>
<evidence type="ECO:0000313" key="7">
    <source>
        <dbReference type="Proteomes" id="UP000318017"/>
    </source>
</evidence>
<dbReference type="NCBIfam" id="TIGR00639">
    <property type="entry name" value="PurN"/>
    <property type="match status" value="1"/>
</dbReference>
<dbReference type="OrthoDB" id="9806170at2"/>
<dbReference type="SUPFAM" id="SSF53328">
    <property type="entry name" value="Formyltransferase"/>
    <property type="match status" value="1"/>
</dbReference>
<dbReference type="PANTHER" id="PTHR43369">
    <property type="entry name" value="PHOSPHORIBOSYLGLYCINAMIDE FORMYLTRANSFERASE"/>
    <property type="match status" value="1"/>
</dbReference>
<dbReference type="EC" id="2.1.2.2" evidence="4"/>
<reference evidence="6 7" key="1">
    <citation type="submission" date="2019-02" db="EMBL/GenBank/DDBJ databases">
        <title>Deep-cultivation of Planctomycetes and their phenomic and genomic characterization uncovers novel biology.</title>
        <authorList>
            <person name="Wiegand S."/>
            <person name="Jogler M."/>
            <person name="Boedeker C."/>
            <person name="Pinto D."/>
            <person name="Vollmers J."/>
            <person name="Rivas-Marin E."/>
            <person name="Kohn T."/>
            <person name="Peeters S.H."/>
            <person name="Heuer A."/>
            <person name="Rast P."/>
            <person name="Oberbeckmann S."/>
            <person name="Bunk B."/>
            <person name="Jeske O."/>
            <person name="Meyerdierks A."/>
            <person name="Storesund J.E."/>
            <person name="Kallscheuer N."/>
            <person name="Luecker S."/>
            <person name="Lage O.M."/>
            <person name="Pohl T."/>
            <person name="Merkel B.J."/>
            <person name="Hornburger P."/>
            <person name="Mueller R.-W."/>
            <person name="Bruemmer F."/>
            <person name="Labrenz M."/>
            <person name="Spormann A.M."/>
            <person name="Op den Camp H."/>
            <person name="Overmann J."/>
            <person name="Amann R."/>
            <person name="Jetten M.S.M."/>
            <person name="Mascher T."/>
            <person name="Medema M.H."/>
            <person name="Devos D.P."/>
            <person name="Kaster A.-K."/>
            <person name="Ovreas L."/>
            <person name="Rohde M."/>
            <person name="Galperin M.Y."/>
            <person name="Jogler C."/>
        </authorList>
    </citation>
    <scope>NUCLEOTIDE SEQUENCE [LARGE SCALE GENOMIC DNA]</scope>
    <source>
        <strain evidence="6 7">Q31a</strain>
    </source>
</reference>
<keyword evidence="2 4" id="KW-0808">Transferase</keyword>
<protein>
    <recommendedName>
        <fullName evidence="4">Phosphoribosylglycinamide formyltransferase</fullName>
        <ecNumber evidence="4">2.1.2.2</ecNumber>
    </recommendedName>
    <alternativeName>
        <fullName evidence="4">5'-phosphoribosylglycinamide transformylase</fullName>
    </alternativeName>
    <alternativeName>
        <fullName evidence="4">GAR transformylase</fullName>
        <shortName evidence="4">GART</shortName>
    </alternativeName>
</protein>
<evidence type="ECO:0000256" key="1">
    <source>
        <dbReference type="ARBA" id="ARBA00005054"/>
    </source>
</evidence>
<dbReference type="InterPro" id="IPR004607">
    <property type="entry name" value="GART"/>
</dbReference>
<dbReference type="GO" id="GO:0004644">
    <property type="term" value="F:phosphoribosylglycinamide formyltransferase activity"/>
    <property type="evidence" value="ECO:0007669"/>
    <property type="project" value="UniProtKB-UniRule"/>
</dbReference>
<feature type="binding site" evidence="4">
    <location>
        <position position="107"/>
    </location>
    <ligand>
        <name>(6R)-10-formyltetrahydrofolate</name>
        <dbReference type="ChEBI" id="CHEBI:195366"/>
    </ligand>
</feature>
<organism evidence="6 7">
    <name type="scientific">Aureliella helgolandensis</name>
    <dbReference type="NCBI Taxonomy" id="2527968"/>
    <lineage>
        <taxon>Bacteria</taxon>
        <taxon>Pseudomonadati</taxon>
        <taxon>Planctomycetota</taxon>
        <taxon>Planctomycetia</taxon>
        <taxon>Pirellulales</taxon>
        <taxon>Pirellulaceae</taxon>
        <taxon>Aureliella</taxon>
    </lineage>
</organism>
<dbReference type="GO" id="GO:0005829">
    <property type="term" value="C:cytosol"/>
    <property type="evidence" value="ECO:0007669"/>
    <property type="project" value="TreeGrafter"/>
</dbReference>
<dbReference type="Pfam" id="PF00551">
    <property type="entry name" value="Formyl_trans_N"/>
    <property type="match status" value="1"/>
</dbReference>
<sequence>MQKLRIAVLISGGGTTLKNLIDWQLARELPVDFQLVISSNPDAQGLKHARAASIPTQIVSRKDFATAQEHSARIFDLCQEHDVQLLVMGGYVEHLLIAPEYENRVINIHPSLIPSFCGQGYYGKRVHQRAVEYGVKTSGCTVHFVDNEYDHGPIIAQRACAVYDTDTSDSLQNRVFELECQLLPEAIAAIAEERVEVRGRVVHVHAII</sequence>
<evidence type="ECO:0000256" key="4">
    <source>
        <dbReference type="HAMAP-Rule" id="MF_01930"/>
    </source>
</evidence>
<keyword evidence="3 4" id="KW-0658">Purine biosynthesis</keyword>
<comment type="function">
    <text evidence="4">Catalyzes the transfer of a formyl group from 10-formyltetrahydrofolate to 5-phospho-ribosyl-glycinamide (GAR), producing 5-phospho-ribosyl-N-formylglycinamide (FGAR) and tetrahydrofolate.</text>
</comment>
<evidence type="ECO:0000256" key="2">
    <source>
        <dbReference type="ARBA" id="ARBA00022679"/>
    </source>
</evidence>
<dbReference type="EMBL" id="CP036298">
    <property type="protein sequence ID" value="QDV22031.1"/>
    <property type="molecule type" value="Genomic_DNA"/>
</dbReference>
<dbReference type="AlphaFoldDB" id="A0A518G0A4"/>
<comment type="catalytic activity">
    <reaction evidence="4">
        <text>N(1)-(5-phospho-beta-D-ribosyl)glycinamide + (6R)-10-formyltetrahydrofolate = N(2)-formyl-N(1)-(5-phospho-beta-D-ribosyl)glycinamide + (6S)-5,6,7,8-tetrahydrofolate + H(+)</text>
        <dbReference type="Rhea" id="RHEA:15053"/>
        <dbReference type="ChEBI" id="CHEBI:15378"/>
        <dbReference type="ChEBI" id="CHEBI:57453"/>
        <dbReference type="ChEBI" id="CHEBI:143788"/>
        <dbReference type="ChEBI" id="CHEBI:147286"/>
        <dbReference type="ChEBI" id="CHEBI:195366"/>
        <dbReference type="EC" id="2.1.2.2"/>
    </reaction>
</comment>
<feature type="domain" description="Formyl transferase N-terminal" evidence="5">
    <location>
        <begin position="5"/>
        <end position="187"/>
    </location>
</feature>
<dbReference type="InterPro" id="IPR036477">
    <property type="entry name" value="Formyl_transf_N_sf"/>
</dbReference>
<dbReference type="PANTHER" id="PTHR43369:SF2">
    <property type="entry name" value="PHOSPHORIBOSYLGLYCINAMIDE FORMYLTRANSFERASE"/>
    <property type="match status" value="1"/>
</dbReference>
<feature type="active site" description="Proton donor" evidence="4">
    <location>
        <position position="109"/>
    </location>
</feature>
<evidence type="ECO:0000256" key="3">
    <source>
        <dbReference type="ARBA" id="ARBA00022755"/>
    </source>
</evidence>
<dbReference type="KEGG" id="ahel:Q31a_03100"/>
<dbReference type="RefSeq" id="WP_145072918.1">
    <property type="nucleotide sequence ID" value="NZ_CP036298.1"/>
</dbReference>
<dbReference type="HAMAP" id="MF_01930">
    <property type="entry name" value="PurN"/>
    <property type="match status" value="1"/>
</dbReference>
<feature type="site" description="Raises pKa of active site His" evidence="4">
    <location>
        <position position="150"/>
    </location>
</feature>
<comment type="caution">
    <text evidence="4">Lacks conserved residue(s) required for the propagation of feature annotation.</text>
</comment>
<dbReference type="InterPro" id="IPR002376">
    <property type="entry name" value="Formyl_transf_N"/>
</dbReference>
<dbReference type="Gene3D" id="3.40.50.170">
    <property type="entry name" value="Formyl transferase, N-terminal domain"/>
    <property type="match status" value="1"/>
</dbReference>
<keyword evidence="7" id="KW-1185">Reference proteome</keyword>
<dbReference type="CDD" id="cd08645">
    <property type="entry name" value="FMT_core_GART"/>
    <property type="match status" value="1"/>
</dbReference>